<dbReference type="GO" id="GO:0016747">
    <property type="term" value="F:acyltransferase activity, transferring groups other than amino-acyl groups"/>
    <property type="evidence" value="ECO:0007669"/>
    <property type="project" value="InterPro"/>
</dbReference>
<dbReference type="InterPro" id="IPR016181">
    <property type="entry name" value="Acyl_CoA_acyltransferase"/>
</dbReference>
<evidence type="ECO:0000259" key="3">
    <source>
        <dbReference type="PROSITE" id="PS51186"/>
    </source>
</evidence>
<evidence type="ECO:0000256" key="1">
    <source>
        <dbReference type="ARBA" id="ARBA00022679"/>
    </source>
</evidence>
<dbReference type="SUPFAM" id="SSF55729">
    <property type="entry name" value="Acyl-CoA N-acyltransferases (Nat)"/>
    <property type="match status" value="1"/>
</dbReference>
<protein>
    <submittedName>
        <fullName evidence="4">Acetyltransferase, GNAT family</fullName>
    </submittedName>
</protein>
<dbReference type="STRING" id="498211.CJA_0596"/>
<evidence type="ECO:0000313" key="5">
    <source>
        <dbReference type="Proteomes" id="UP000001036"/>
    </source>
</evidence>
<gene>
    <name evidence="4" type="ordered locus">CJA_0596</name>
</gene>
<evidence type="ECO:0000313" key="4">
    <source>
        <dbReference type="EMBL" id="ACE82833.1"/>
    </source>
</evidence>
<dbReference type="HOGENOM" id="CLU_013985_22_0_6"/>
<dbReference type="RefSeq" id="WP_012486275.1">
    <property type="nucleotide sequence ID" value="NC_010995.1"/>
</dbReference>
<keyword evidence="5" id="KW-1185">Reference proteome</keyword>
<dbReference type="KEGG" id="cja:CJA_0596"/>
<dbReference type="Gene3D" id="3.40.630.30">
    <property type="match status" value="1"/>
</dbReference>
<sequence>MQNINLPDGLSVRPSRASDKPFLEKLHHSLRQDLQLIDAEQDMIESIIELQLKAQTQGYGNQFPNAMYFVIEKHHEPIGKATIDFGHNEVRLVDLALIPAARGKGLGAAVIQALQQAAAMVAAPMTLSVLQSNIPAKALYQKLGFITSHVELPYELMVWYPPAMKVIRA</sequence>
<dbReference type="CDD" id="cd04301">
    <property type="entry name" value="NAT_SF"/>
    <property type="match status" value="1"/>
</dbReference>
<dbReference type="OrthoDB" id="9796919at2"/>
<evidence type="ECO:0000256" key="2">
    <source>
        <dbReference type="ARBA" id="ARBA00023315"/>
    </source>
</evidence>
<feature type="domain" description="N-acetyltransferase" evidence="3">
    <location>
        <begin position="10"/>
        <end position="165"/>
    </location>
</feature>
<keyword evidence="2" id="KW-0012">Acyltransferase</keyword>
<dbReference type="AlphaFoldDB" id="B3PJJ0"/>
<organism evidence="4 5">
    <name type="scientific">Cellvibrio japonicus (strain Ueda107)</name>
    <name type="common">Pseudomonas fluorescens subsp. cellulosa</name>
    <dbReference type="NCBI Taxonomy" id="498211"/>
    <lineage>
        <taxon>Bacteria</taxon>
        <taxon>Pseudomonadati</taxon>
        <taxon>Pseudomonadota</taxon>
        <taxon>Gammaproteobacteria</taxon>
        <taxon>Cellvibrionales</taxon>
        <taxon>Cellvibrionaceae</taxon>
        <taxon>Cellvibrio</taxon>
    </lineage>
</organism>
<dbReference type="EMBL" id="CP000934">
    <property type="protein sequence ID" value="ACE82833.1"/>
    <property type="molecule type" value="Genomic_DNA"/>
</dbReference>
<dbReference type="PROSITE" id="PS51186">
    <property type="entry name" value="GNAT"/>
    <property type="match status" value="1"/>
</dbReference>
<accession>B3PJJ0</accession>
<dbReference type="Pfam" id="PF00583">
    <property type="entry name" value="Acetyltransf_1"/>
    <property type="match status" value="1"/>
</dbReference>
<reference evidence="4 5" key="1">
    <citation type="journal article" date="2008" name="J. Bacteriol.">
        <title>Insights into plant cell wall degradation from the genome sequence of the soil bacterium Cellvibrio japonicus.</title>
        <authorList>
            <person name="Deboy R.T."/>
            <person name="Mongodin E.F."/>
            <person name="Fouts D.E."/>
            <person name="Tailford L.E."/>
            <person name="Khouri H."/>
            <person name="Emerson J.B."/>
            <person name="Mohamoud Y."/>
            <person name="Watkins K."/>
            <person name="Henrissat B."/>
            <person name="Gilbert H.J."/>
            <person name="Nelson K.E."/>
        </authorList>
    </citation>
    <scope>NUCLEOTIDE SEQUENCE [LARGE SCALE GENOMIC DNA]</scope>
    <source>
        <strain evidence="4 5">Ueda107</strain>
    </source>
</reference>
<keyword evidence="1 4" id="KW-0808">Transferase</keyword>
<dbReference type="eggNOG" id="COG0456">
    <property type="taxonomic scope" value="Bacteria"/>
</dbReference>
<name>B3PJJ0_CELJU</name>
<dbReference type="Proteomes" id="UP000001036">
    <property type="component" value="Chromosome"/>
</dbReference>
<dbReference type="InterPro" id="IPR050832">
    <property type="entry name" value="Bact_Acetyltransf"/>
</dbReference>
<dbReference type="PANTHER" id="PTHR43877">
    <property type="entry name" value="AMINOALKYLPHOSPHONATE N-ACETYLTRANSFERASE-RELATED-RELATED"/>
    <property type="match status" value="1"/>
</dbReference>
<dbReference type="PANTHER" id="PTHR43877:SF2">
    <property type="entry name" value="AMINOALKYLPHOSPHONATE N-ACETYLTRANSFERASE-RELATED"/>
    <property type="match status" value="1"/>
</dbReference>
<dbReference type="InterPro" id="IPR000182">
    <property type="entry name" value="GNAT_dom"/>
</dbReference>
<proteinExistence type="predicted"/>